<dbReference type="PANTHER" id="PTHR48111">
    <property type="entry name" value="REGULATOR OF RPOS"/>
    <property type="match status" value="1"/>
</dbReference>
<evidence type="ECO:0000256" key="1">
    <source>
        <dbReference type="ARBA" id="ARBA00022553"/>
    </source>
</evidence>
<sequence length="240" mass="26075">MHKHDEARVHRILVVEDDPDIRELIVHVLEGEDREVAPAATGAQALAAVRERDPDLVTLDLTLPDADGVEVCRAIRQDSDAYIVMITGRDEQVDRLAGLDVGADEYLVKPFDPLELRARVVALLRRPRRGIVGEPAPAPAPHDLGGGLRLDRAGRSVSYDGVVVPLSPTEYDVLAVLASRQGSTVARADLAAEVWAGESIDSDFGVDVHVGGLRRKLRRAAPGRDWVRTVGGDGYQLREP</sequence>
<dbReference type="PROSITE" id="PS50110">
    <property type="entry name" value="RESPONSE_REGULATORY"/>
    <property type="match status" value="1"/>
</dbReference>
<evidence type="ECO:0000259" key="9">
    <source>
        <dbReference type="PROSITE" id="PS51755"/>
    </source>
</evidence>
<dbReference type="InterPro" id="IPR016032">
    <property type="entry name" value="Sig_transdc_resp-reg_C-effctor"/>
</dbReference>
<dbReference type="PROSITE" id="PS51755">
    <property type="entry name" value="OMPR_PHOB"/>
    <property type="match status" value="1"/>
</dbReference>
<dbReference type="InterPro" id="IPR001789">
    <property type="entry name" value="Sig_transdc_resp-reg_receiver"/>
</dbReference>
<feature type="domain" description="OmpR/PhoB-type" evidence="9">
    <location>
        <begin position="139"/>
        <end position="239"/>
    </location>
</feature>
<dbReference type="InterPro" id="IPR036388">
    <property type="entry name" value="WH-like_DNA-bd_sf"/>
</dbReference>
<dbReference type="SMART" id="SM00862">
    <property type="entry name" value="Trans_reg_C"/>
    <property type="match status" value="1"/>
</dbReference>
<accession>A0A7Y9E5L5</accession>
<dbReference type="Pfam" id="PF00072">
    <property type="entry name" value="Response_reg"/>
    <property type="match status" value="1"/>
</dbReference>
<dbReference type="InterPro" id="IPR039420">
    <property type="entry name" value="WalR-like"/>
</dbReference>
<dbReference type="Gene3D" id="3.40.50.2300">
    <property type="match status" value="1"/>
</dbReference>
<evidence type="ECO:0000256" key="5">
    <source>
        <dbReference type="ARBA" id="ARBA00023163"/>
    </source>
</evidence>
<dbReference type="GO" id="GO:0005829">
    <property type="term" value="C:cytosol"/>
    <property type="evidence" value="ECO:0007669"/>
    <property type="project" value="TreeGrafter"/>
</dbReference>
<dbReference type="SUPFAM" id="SSF52172">
    <property type="entry name" value="CheY-like"/>
    <property type="match status" value="1"/>
</dbReference>
<dbReference type="GO" id="GO:0000156">
    <property type="term" value="F:phosphorelay response regulator activity"/>
    <property type="evidence" value="ECO:0007669"/>
    <property type="project" value="TreeGrafter"/>
</dbReference>
<comment type="caution">
    <text evidence="10">The sequence shown here is derived from an EMBL/GenBank/DDBJ whole genome shotgun (WGS) entry which is preliminary data.</text>
</comment>
<dbReference type="GO" id="GO:0032993">
    <property type="term" value="C:protein-DNA complex"/>
    <property type="evidence" value="ECO:0007669"/>
    <property type="project" value="TreeGrafter"/>
</dbReference>
<evidence type="ECO:0000259" key="8">
    <source>
        <dbReference type="PROSITE" id="PS50110"/>
    </source>
</evidence>
<gene>
    <name evidence="10" type="ORF">BJZ21_001764</name>
</gene>
<evidence type="ECO:0000256" key="2">
    <source>
        <dbReference type="ARBA" id="ARBA00023012"/>
    </source>
</evidence>
<keyword evidence="3" id="KW-0805">Transcription regulation</keyword>
<name>A0A7Y9E5L5_9ACTN</name>
<dbReference type="RefSeq" id="WP_179663395.1">
    <property type="nucleotide sequence ID" value="NZ_JACCBG010000001.1"/>
</dbReference>
<evidence type="ECO:0000256" key="7">
    <source>
        <dbReference type="PROSITE-ProRule" id="PRU01091"/>
    </source>
</evidence>
<dbReference type="InterPro" id="IPR001867">
    <property type="entry name" value="OmpR/PhoB-type_DNA-bd"/>
</dbReference>
<feature type="domain" description="Response regulatory" evidence="8">
    <location>
        <begin position="11"/>
        <end position="124"/>
    </location>
</feature>
<dbReference type="PANTHER" id="PTHR48111:SF4">
    <property type="entry name" value="DNA-BINDING DUAL TRANSCRIPTIONAL REGULATOR OMPR"/>
    <property type="match status" value="1"/>
</dbReference>
<dbReference type="InterPro" id="IPR011006">
    <property type="entry name" value="CheY-like_superfamily"/>
</dbReference>
<evidence type="ECO:0000313" key="10">
    <source>
        <dbReference type="EMBL" id="NYD41681.1"/>
    </source>
</evidence>
<feature type="DNA-binding region" description="OmpR/PhoB-type" evidence="7">
    <location>
        <begin position="139"/>
        <end position="239"/>
    </location>
</feature>
<organism evidence="10 11">
    <name type="scientific">Nocardioides panaciterrulae</name>
    <dbReference type="NCBI Taxonomy" id="661492"/>
    <lineage>
        <taxon>Bacteria</taxon>
        <taxon>Bacillati</taxon>
        <taxon>Actinomycetota</taxon>
        <taxon>Actinomycetes</taxon>
        <taxon>Propionibacteriales</taxon>
        <taxon>Nocardioidaceae</taxon>
        <taxon>Nocardioides</taxon>
    </lineage>
</organism>
<dbReference type="Proteomes" id="UP000535511">
    <property type="component" value="Unassembled WGS sequence"/>
</dbReference>
<keyword evidence="5" id="KW-0804">Transcription</keyword>
<dbReference type="Gene3D" id="6.10.250.690">
    <property type="match status" value="1"/>
</dbReference>
<reference evidence="10 11" key="1">
    <citation type="submission" date="2020-07" db="EMBL/GenBank/DDBJ databases">
        <title>Sequencing the genomes of 1000 actinobacteria strains.</title>
        <authorList>
            <person name="Klenk H.-P."/>
        </authorList>
    </citation>
    <scope>NUCLEOTIDE SEQUENCE [LARGE SCALE GENOMIC DNA]</scope>
    <source>
        <strain evidence="10 11">DSM 21350</strain>
    </source>
</reference>
<keyword evidence="1 6" id="KW-0597">Phosphoprotein</keyword>
<dbReference type="Gene3D" id="1.10.10.10">
    <property type="entry name" value="Winged helix-like DNA-binding domain superfamily/Winged helix DNA-binding domain"/>
    <property type="match status" value="1"/>
</dbReference>
<evidence type="ECO:0000256" key="6">
    <source>
        <dbReference type="PROSITE-ProRule" id="PRU00169"/>
    </source>
</evidence>
<dbReference type="AlphaFoldDB" id="A0A7Y9E5L5"/>
<dbReference type="GO" id="GO:0006355">
    <property type="term" value="P:regulation of DNA-templated transcription"/>
    <property type="evidence" value="ECO:0007669"/>
    <property type="project" value="InterPro"/>
</dbReference>
<feature type="modified residue" description="4-aspartylphosphate" evidence="6">
    <location>
        <position position="60"/>
    </location>
</feature>
<protein>
    <submittedName>
        <fullName evidence="10">DNA-binding response OmpR family regulator</fullName>
    </submittedName>
</protein>
<keyword evidence="11" id="KW-1185">Reference proteome</keyword>
<evidence type="ECO:0000256" key="4">
    <source>
        <dbReference type="ARBA" id="ARBA00023125"/>
    </source>
</evidence>
<dbReference type="SUPFAM" id="SSF46894">
    <property type="entry name" value="C-terminal effector domain of the bipartite response regulators"/>
    <property type="match status" value="1"/>
</dbReference>
<dbReference type="CDD" id="cd00383">
    <property type="entry name" value="trans_reg_C"/>
    <property type="match status" value="1"/>
</dbReference>
<dbReference type="Pfam" id="PF00486">
    <property type="entry name" value="Trans_reg_C"/>
    <property type="match status" value="1"/>
</dbReference>
<evidence type="ECO:0000313" key="11">
    <source>
        <dbReference type="Proteomes" id="UP000535511"/>
    </source>
</evidence>
<evidence type="ECO:0000256" key="3">
    <source>
        <dbReference type="ARBA" id="ARBA00023015"/>
    </source>
</evidence>
<dbReference type="GO" id="GO:0000976">
    <property type="term" value="F:transcription cis-regulatory region binding"/>
    <property type="evidence" value="ECO:0007669"/>
    <property type="project" value="TreeGrafter"/>
</dbReference>
<dbReference type="FunFam" id="3.40.50.2300:FF:000001">
    <property type="entry name" value="DNA-binding response regulator PhoB"/>
    <property type="match status" value="1"/>
</dbReference>
<dbReference type="SMART" id="SM00448">
    <property type="entry name" value="REC"/>
    <property type="match status" value="1"/>
</dbReference>
<dbReference type="EMBL" id="JACCBG010000001">
    <property type="protein sequence ID" value="NYD41681.1"/>
    <property type="molecule type" value="Genomic_DNA"/>
</dbReference>
<keyword evidence="4 7" id="KW-0238">DNA-binding</keyword>
<keyword evidence="2" id="KW-0902">Two-component regulatory system</keyword>
<proteinExistence type="predicted"/>